<keyword evidence="2" id="KW-1185">Reference proteome</keyword>
<reference evidence="1 2" key="1">
    <citation type="submission" date="2018-05" db="EMBL/GenBank/DDBJ databases">
        <title>Rhodoferax soyangensis sp.nov., isolated from an oligotrophic freshwater lake.</title>
        <authorList>
            <person name="Park M."/>
        </authorList>
    </citation>
    <scope>NUCLEOTIDE SEQUENCE [LARGE SCALE GENOMIC DNA]</scope>
    <source>
        <strain evidence="1 2">IMCC26218</strain>
    </source>
</reference>
<name>A0A3E1RCN2_9BURK</name>
<organism evidence="1 2">
    <name type="scientific">Rhodoferax lacus</name>
    <dbReference type="NCBI Taxonomy" id="2184758"/>
    <lineage>
        <taxon>Bacteria</taxon>
        <taxon>Pseudomonadati</taxon>
        <taxon>Pseudomonadota</taxon>
        <taxon>Betaproteobacteria</taxon>
        <taxon>Burkholderiales</taxon>
        <taxon>Comamonadaceae</taxon>
        <taxon>Rhodoferax</taxon>
    </lineage>
</organism>
<evidence type="ECO:0000313" key="1">
    <source>
        <dbReference type="EMBL" id="RFO96390.1"/>
    </source>
</evidence>
<accession>A0A3E1RCN2</accession>
<protein>
    <submittedName>
        <fullName evidence="1">Uncharacterized protein</fullName>
    </submittedName>
</protein>
<comment type="caution">
    <text evidence="1">The sequence shown here is derived from an EMBL/GenBank/DDBJ whole genome shotgun (WGS) entry which is preliminary data.</text>
</comment>
<sequence length="397" mass="40148">MPSMANIAASKVLAVYAQSETSGNRLYATFGDLTAGTWTQPTLISGYAGTVQAVNDNGGWALNPSATVVSANPTTGVATVAWTSQVAGESTYRVWLSTYSNSTNVWSSPTQIGTASVSGLKITNSAAGGTLIGWLSSSIVNAGTQALNLYTLPLSGVSVSDRVELASSPYAAVKLGLSDANAVVAIWAGASQSVMLARKTGSTWAATVSLGTGVPASESDLDLVVNADGSDAVAWGGVDPSIHTVLHDSAGAQVASQHVVQGSVGNVRPALASLCPGKYTMVFAASSMSGVGVGYYEPYSASYTPGVGWSSPLALYPTGVSGAGNLQLRVDGAGDALAVDLGYNINGYSLASGASDGTVASNIVYGGAIPAFVQERMTGRGVVLWCNGSQLQSAFFK</sequence>
<evidence type="ECO:0000313" key="2">
    <source>
        <dbReference type="Proteomes" id="UP000260665"/>
    </source>
</evidence>
<dbReference type="Proteomes" id="UP000260665">
    <property type="component" value="Unassembled WGS sequence"/>
</dbReference>
<proteinExistence type="predicted"/>
<gene>
    <name evidence="1" type="ORF">DIC66_13880</name>
</gene>
<dbReference type="AlphaFoldDB" id="A0A3E1RCN2"/>
<dbReference type="EMBL" id="QFZK01000008">
    <property type="protein sequence ID" value="RFO96390.1"/>
    <property type="molecule type" value="Genomic_DNA"/>
</dbReference>